<proteinExistence type="predicted"/>
<accession>A0ABP9AZK9</accession>
<dbReference type="InterPro" id="IPR037069">
    <property type="entry name" value="AcylCoA_DH/ox_N_sf"/>
</dbReference>
<dbReference type="Gene3D" id="1.20.140.10">
    <property type="entry name" value="Butyryl-CoA Dehydrogenase, subunit A, domain 3"/>
    <property type="match status" value="1"/>
</dbReference>
<protein>
    <recommendedName>
        <fullName evidence="3">Acyl-CoA dehydrogenase</fullName>
    </recommendedName>
</protein>
<evidence type="ECO:0000313" key="2">
    <source>
        <dbReference type="Proteomes" id="UP001501411"/>
    </source>
</evidence>
<gene>
    <name evidence="1" type="ORF">GCM10023231_15060</name>
</gene>
<evidence type="ECO:0000313" key="1">
    <source>
        <dbReference type="EMBL" id="GAA4787906.1"/>
    </source>
</evidence>
<sequence length="360" mass="40954">MDLLEQLSSVSGILQQEWRHAEKITQLTTKQLELIHQYKWFNLFVPRAFNGLELTLPEGLRIEEALAQLDGSLSWTVTLCSGANLFVGYLDFGLAKRLFRDPKVCLAGSGKASGQAHLNEKGYTISGQWSYATGAPHATAFTANCQLMADGKPLLNERGEQVIKSFVFFDNEVQLLNDWQTMGLKATASCSFKASNVLVDESRCFEIHPSGAKLPHAIYRYPFQQLAETTLAVNTLGMALRFLQCCEELFLTKYIQTDRYMVNKVNLRSSIIEAKEAVKNWKHTFYDLVTESWEQLETQGQIDEMLLNRLSDCSLEMVRGIRQWIAFLYPYCGMYATHPEAEINYIFRNLFTASQHNLLV</sequence>
<dbReference type="InterPro" id="IPR046373">
    <property type="entry name" value="Acyl-CoA_Oxase/DH_mid-dom_sf"/>
</dbReference>
<keyword evidence="2" id="KW-1185">Reference proteome</keyword>
<dbReference type="PIRSF" id="PIRSF016578">
    <property type="entry name" value="HsaA"/>
    <property type="match status" value="1"/>
</dbReference>
<dbReference type="RefSeq" id="WP_345231140.1">
    <property type="nucleotide sequence ID" value="NZ_BAABIQ010000008.1"/>
</dbReference>
<dbReference type="InterPro" id="IPR009100">
    <property type="entry name" value="AcylCoA_DH/oxidase_NM_dom_sf"/>
</dbReference>
<dbReference type="SUPFAM" id="SSF56645">
    <property type="entry name" value="Acyl-CoA dehydrogenase NM domain-like"/>
    <property type="match status" value="1"/>
</dbReference>
<dbReference type="Gene3D" id="1.10.540.10">
    <property type="entry name" value="Acyl-CoA dehydrogenase/oxidase, N-terminal domain"/>
    <property type="match status" value="1"/>
</dbReference>
<dbReference type="EMBL" id="BAABIQ010000008">
    <property type="protein sequence ID" value="GAA4787906.1"/>
    <property type="molecule type" value="Genomic_DNA"/>
</dbReference>
<evidence type="ECO:0008006" key="3">
    <source>
        <dbReference type="Google" id="ProtNLM"/>
    </source>
</evidence>
<reference evidence="2" key="1">
    <citation type="journal article" date="2019" name="Int. J. Syst. Evol. Microbiol.">
        <title>The Global Catalogue of Microorganisms (GCM) 10K type strain sequencing project: providing services to taxonomists for standard genome sequencing and annotation.</title>
        <authorList>
            <consortium name="The Broad Institute Genomics Platform"/>
            <consortium name="The Broad Institute Genome Sequencing Center for Infectious Disease"/>
            <person name="Wu L."/>
            <person name="Ma J."/>
        </authorList>
    </citation>
    <scope>NUCLEOTIDE SEQUENCE [LARGE SCALE GENOMIC DNA]</scope>
    <source>
        <strain evidence="2">JCM 18200</strain>
    </source>
</reference>
<dbReference type="Proteomes" id="UP001501411">
    <property type="component" value="Unassembled WGS sequence"/>
</dbReference>
<organism evidence="1 2">
    <name type="scientific">Olivibacter ginsenosidimutans</name>
    <dbReference type="NCBI Taxonomy" id="1176537"/>
    <lineage>
        <taxon>Bacteria</taxon>
        <taxon>Pseudomonadati</taxon>
        <taxon>Bacteroidota</taxon>
        <taxon>Sphingobacteriia</taxon>
        <taxon>Sphingobacteriales</taxon>
        <taxon>Sphingobacteriaceae</taxon>
        <taxon>Olivibacter</taxon>
    </lineage>
</organism>
<name>A0ABP9AZK9_9SPHI</name>
<comment type="caution">
    <text evidence="1">The sequence shown here is derived from an EMBL/GenBank/DDBJ whole genome shotgun (WGS) entry which is preliminary data.</text>
</comment>
<dbReference type="Gene3D" id="2.40.110.10">
    <property type="entry name" value="Butyryl-CoA Dehydrogenase, subunit A, domain 2"/>
    <property type="match status" value="1"/>
</dbReference>